<proteinExistence type="inferred from homology"/>
<keyword evidence="8" id="KW-0732">Signal</keyword>
<keyword evidence="5" id="KW-0862">Zinc</keyword>
<protein>
    <recommendedName>
        <fullName evidence="9">Peptidase M14 domain-containing protein</fullName>
    </recommendedName>
</protein>
<evidence type="ECO:0000259" key="9">
    <source>
        <dbReference type="SMART" id="SM00631"/>
    </source>
</evidence>
<dbReference type="GO" id="GO:0006508">
    <property type="term" value="P:proteolysis"/>
    <property type="evidence" value="ECO:0007669"/>
    <property type="project" value="UniProtKB-KW"/>
</dbReference>
<evidence type="ECO:0000313" key="10">
    <source>
        <dbReference type="EMBL" id="OMJ66499.1"/>
    </source>
</evidence>
<comment type="similarity">
    <text evidence="2">Belongs to the peptidase M14 family.</text>
</comment>
<feature type="transmembrane region" description="Helical" evidence="7">
    <location>
        <begin position="474"/>
        <end position="496"/>
    </location>
</feature>
<evidence type="ECO:0000256" key="4">
    <source>
        <dbReference type="ARBA" id="ARBA00022801"/>
    </source>
</evidence>
<evidence type="ECO:0000256" key="3">
    <source>
        <dbReference type="ARBA" id="ARBA00022670"/>
    </source>
</evidence>
<name>A0A1R2APV0_9CILI</name>
<dbReference type="SMART" id="SM00631">
    <property type="entry name" value="Zn_pept"/>
    <property type="match status" value="1"/>
</dbReference>
<gene>
    <name evidence="10" type="ORF">SteCoe_36636</name>
</gene>
<evidence type="ECO:0000256" key="1">
    <source>
        <dbReference type="ARBA" id="ARBA00001947"/>
    </source>
</evidence>
<keyword evidence="7" id="KW-1133">Transmembrane helix</keyword>
<evidence type="ECO:0000313" key="11">
    <source>
        <dbReference type="Proteomes" id="UP000187209"/>
    </source>
</evidence>
<dbReference type="PANTHER" id="PTHR11705:SF143">
    <property type="entry name" value="SLL0236 PROTEIN"/>
    <property type="match status" value="1"/>
</dbReference>
<feature type="chain" id="PRO_5012571139" description="Peptidase M14 domain-containing protein" evidence="8">
    <location>
        <begin position="20"/>
        <end position="510"/>
    </location>
</feature>
<organism evidence="10 11">
    <name type="scientific">Stentor coeruleus</name>
    <dbReference type="NCBI Taxonomy" id="5963"/>
    <lineage>
        <taxon>Eukaryota</taxon>
        <taxon>Sar</taxon>
        <taxon>Alveolata</taxon>
        <taxon>Ciliophora</taxon>
        <taxon>Postciliodesmatophora</taxon>
        <taxon>Heterotrichea</taxon>
        <taxon>Heterotrichida</taxon>
        <taxon>Stentoridae</taxon>
        <taxon>Stentor</taxon>
    </lineage>
</organism>
<evidence type="ECO:0000256" key="7">
    <source>
        <dbReference type="SAM" id="Phobius"/>
    </source>
</evidence>
<dbReference type="Proteomes" id="UP000187209">
    <property type="component" value="Unassembled WGS sequence"/>
</dbReference>
<dbReference type="GO" id="GO:0004181">
    <property type="term" value="F:metallocarboxypeptidase activity"/>
    <property type="evidence" value="ECO:0007669"/>
    <property type="project" value="InterPro"/>
</dbReference>
<reference evidence="10 11" key="1">
    <citation type="submission" date="2016-11" db="EMBL/GenBank/DDBJ databases">
        <title>The macronuclear genome of Stentor coeruleus: a giant cell with tiny introns.</title>
        <authorList>
            <person name="Slabodnick M."/>
            <person name="Ruby J.G."/>
            <person name="Reiff S.B."/>
            <person name="Swart E.C."/>
            <person name="Gosai S."/>
            <person name="Prabakaran S."/>
            <person name="Witkowska E."/>
            <person name="Larue G.E."/>
            <person name="Fisher S."/>
            <person name="Freeman R.M."/>
            <person name="Gunawardena J."/>
            <person name="Chu W."/>
            <person name="Stover N.A."/>
            <person name="Gregory B.D."/>
            <person name="Nowacki M."/>
            <person name="Derisi J."/>
            <person name="Roy S.W."/>
            <person name="Marshall W.F."/>
            <person name="Sood P."/>
        </authorList>
    </citation>
    <scope>NUCLEOTIDE SEQUENCE [LARGE SCALE GENOMIC DNA]</scope>
    <source>
        <strain evidence="10">WM001</strain>
    </source>
</reference>
<dbReference type="GO" id="GO:0008270">
    <property type="term" value="F:zinc ion binding"/>
    <property type="evidence" value="ECO:0007669"/>
    <property type="project" value="InterPro"/>
</dbReference>
<feature type="signal peptide" evidence="8">
    <location>
        <begin position="1"/>
        <end position="19"/>
    </location>
</feature>
<evidence type="ECO:0000256" key="5">
    <source>
        <dbReference type="ARBA" id="ARBA00022833"/>
    </source>
</evidence>
<dbReference type="PANTHER" id="PTHR11705">
    <property type="entry name" value="PROTEASE FAMILY M14 CARBOXYPEPTIDASE A,B"/>
    <property type="match status" value="1"/>
</dbReference>
<keyword evidence="4" id="KW-0378">Hydrolase</keyword>
<evidence type="ECO:0000256" key="8">
    <source>
        <dbReference type="SAM" id="SignalP"/>
    </source>
</evidence>
<keyword evidence="11" id="KW-1185">Reference proteome</keyword>
<evidence type="ECO:0000256" key="6">
    <source>
        <dbReference type="ARBA" id="ARBA00023049"/>
    </source>
</evidence>
<evidence type="ECO:0000256" key="2">
    <source>
        <dbReference type="ARBA" id="ARBA00005988"/>
    </source>
</evidence>
<keyword evidence="3" id="KW-0645">Protease</keyword>
<comment type="cofactor">
    <cofactor evidence="1">
        <name>Zn(2+)</name>
        <dbReference type="ChEBI" id="CHEBI:29105"/>
    </cofactor>
</comment>
<comment type="caution">
    <text evidence="10">The sequence shown here is derived from an EMBL/GenBank/DDBJ whole genome shotgun (WGS) entry which is preliminary data.</text>
</comment>
<feature type="domain" description="Peptidase M14" evidence="9">
    <location>
        <begin position="26"/>
        <end position="296"/>
    </location>
</feature>
<keyword evidence="6" id="KW-0482">Metalloprotease</keyword>
<accession>A0A1R2APV0</accession>
<keyword evidence="7" id="KW-0812">Transmembrane</keyword>
<dbReference type="SUPFAM" id="SSF53187">
    <property type="entry name" value="Zn-dependent exopeptidases"/>
    <property type="match status" value="1"/>
</dbReference>
<dbReference type="Pfam" id="PF00246">
    <property type="entry name" value="Peptidase_M14"/>
    <property type="match status" value="1"/>
</dbReference>
<dbReference type="Gene3D" id="3.40.630.10">
    <property type="entry name" value="Zn peptidases"/>
    <property type="match status" value="1"/>
</dbReference>
<dbReference type="AlphaFoldDB" id="A0A1R2APV0"/>
<dbReference type="InterPro" id="IPR000834">
    <property type="entry name" value="Peptidase_M14"/>
</dbReference>
<sequence length="510" mass="57124">MFMAIQMICFLCFTFVASSSPSLSGYYSYLELTLKMNELLDTYPEIISSYSDVGGLRLNSPISAIMPKSKILMIGGLYGGYPIDAYQVIYILESLAKAYTSNDTAVIKAVDCVIIDFLPVLNEGAYIESEVVFNETGSFQVIYTDLKNETICPNNSWAGTNLDRNFPMHWTPNNDPCSNDYSGKESLSSTLLTWAYNANNEDFYDFIVNFQGDGNYYAYPSAYQYLEHSPLEEYLYERVMSAIPNNYYSGQMADIIGTPLNGTLLDYLGDKHFTIQVAIGDNNKLIEASAIDTEVDKHYKLVLAEIISRYSQVSAYFVKSEEFECEIVNCTYYSNVTVEFEIINNSTVSTTVSLLVDITFDLNSSFSSPEIICSGLKIYDNSSYEVACIPFANGFDINSQKLYALSSMTIQLSYIRYNKTNDNDTFIYDGTFANDNLNSGEHFSGIKEIGDNAEDNTDFENDDNNVSESTKNGLIIGLILGFAFLILVIIVVCVLCRRKKSEQSEQSNKA</sequence>
<keyword evidence="7" id="KW-0472">Membrane</keyword>
<dbReference type="GO" id="GO:0005615">
    <property type="term" value="C:extracellular space"/>
    <property type="evidence" value="ECO:0007669"/>
    <property type="project" value="TreeGrafter"/>
</dbReference>
<dbReference type="EMBL" id="MPUH01001704">
    <property type="protein sequence ID" value="OMJ66499.1"/>
    <property type="molecule type" value="Genomic_DNA"/>
</dbReference>